<dbReference type="InterPro" id="IPR029058">
    <property type="entry name" value="AB_hydrolase_fold"/>
</dbReference>
<dbReference type="PROSITE" id="PS01174">
    <property type="entry name" value="LIPASE_GDXG_SER"/>
    <property type="match status" value="1"/>
</dbReference>
<evidence type="ECO:0000256" key="3">
    <source>
        <dbReference type="PROSITE-ProRule" id="PRU10038"/>
    </source>
</evidence>
<keyword evidence="6" id="KW-1185">Reference proteome</keyword>
<dbReference type="Proteomes" id="UP000800038">
    <property type="component" value="Unassembled WGS sequence"/>
</dbReference>
<proteinExistence type="inferred from homology"/>
<dbReference type="PANTHER" id="PTHR48081:SF31">
    <property type="entry name" value="STERYL ACETYL HYDROLASE MUG81-RELATED"/>
    <property type="match status" value="1"/>
</dbReference>
<dbReference type="EMBL" id="ML976035">
    <property type="protein sequence ID" value="KAF1942420.1"/>
    <property type="molecule type" value="Genomic_DNA"/>
</dbReference>
<dbReference type="AlphaFoldDB" id="A0A6A5SRL4"/>
<organism evidence="5 6">
    <name type="scientific">Clathrospora elynae</name>
    <dbReference type="NCBI Taxonomy" id="706981"/>
    <lineage>
        <taxon>Eukaryota</taxon>
        <taxon>Fungi</taxon>
        <taxon>Dikarya</taxon>
        <taxon>Ascomycota</taxon>
        <taxon>Pezizomycotina</taxon>
        <taxon>Dothideomycetes</taxon>
        <taxon>Pleosporomycetidae</taxon>
        <taxon>Pleosporales</taxon>
        <taxon>Diademaceae</taxon>
        <taxon>Clathrospora</taxon>
    </lineage>
</organism>
<protein>
    <recommendedName>
        <fullName evidence="4">Alpha/beta hydrolase fold-3 domain-containing protein</fullName>
    </recommendedName>
</protein>
<dbReference type="OrthoDB" id="2152029at2759"/>
<evidence type="ECO:0000259" key="4">
    <source>
        <dbReference type="Pfam" id="PF07859"/>
    </source>
</evidence>
<dbReference type="Pfam" id="PF07859">
    <property type="entry name" value="Abhydrolase_3"/>
    <property type="match status" value="1"/>
</dbReference>
<gene>
    <name evidence="5" type="ORF">EJ02DRAFT_168168</name>
</gene>
<comment type="similarity">
    <text evidence="1">Belongs to the 'GDXG' lipolytic enzyme family.</text>
</comment>
<evidence type="ECO:0000256" key="2">
    <source>
        <dbReference type="ARBA" id="ARBA00022801"/>
    </source>
</evidence>
<dbReference type="GO" id="GO:0016787">
    <property type="term" value="F:hydrolase activity"/>
    <property type="evidence" value="ECO:0007669"/>
    <property type="project" value="UniProtKB-KW"/>
</dbReference>
<dbReference type="SUPFAM" id="SSF53474">
    <property type="entry name" value="alpha/beta-Hydrolases"/>
    <property type="match status" value="1"/>
</dbReference>
<evidence type="ECO:0000256" key="1">
    <source>
        <dbReference type="ARBA" id="ARBA00010515"/>
    </source>
</evidence>
<dbReference type="InterPro" id="IPR050300">
    <property type="entry name" value="GDXG_lipolytic_enzyme"/>
</dbReference>
<sequence length="294" mass="32362">MGRSLRIELGSPDAERVILHLHGGGYTQLANEGNLQYLDRLVKDLNADEAGCHSVAVLVLAYTPAPEATHPTQLREAATMLSHFVADTGRSEFDIIISGDSAGGSLAIAVLSHTVHAHPDVPAMRLLRPTNGPLLYSLWVSSRTDYPSFKNEEFDMLSPLSLHKWAAMFLNKANPNDPETDPGPVSGDSYTEACLNSASWWVGFNWAVSFIFISYGSHEVLADPIRHWKEALVDGWGQGEGDTGRVPFFDGLKQAHIAPIVDIMTPGKTIKTEAQVAIEDWYRFHSKKIESENR</sequence>
<dbReference type="InterPro" id="IPR033140">
    <property type="entry name" value="Lipase_GDXG_put_SER_AS"/>
</dbReference>
<reference evidence="5" key="1">
    <citation type="journal article" date="2020" name="Stud. Mycol.">
        <title>101 Dothideomycetes genomes: a test case for predicting lifestyles and emergence of pathogens.</title>
        <authorList>
            <person name="Haridas S."/>
            <person name="Albert R."/>
            <person name="Binder M."/>
            <person name="Bloem J."/>
            <person name="Labutti K."/>
            <person name="Salamov A."/>
            <person name="Andreopoulos B."/>
            <person name="Baker S."/>
            <person name="Barry K."/>
            <person name="Bills G."/>
            <person name="Bluhm B."/>
            <person name="Cannon C."/>
            <person name="Castanera R."/>
            <person name="Culley D."/>
            <person name="Daum C."/>
            <person name="Ezra D."/>
            <person name="Gonzalez J."/>
            <person name="Henrissat B."/>
            <person name="Kuo A."/>
            <person name="Liang C."/>
            <person name="Lipzen A."/>
            <person name="Lutzoni F."/>
            <person name="Magnuson J."/>
            <person name="Mondo S."/>
            <person name="Nolan M."/>
            <person name="Ohm R."/>
            <person name="Pangilinan J."/>
            <person name="Park H.-J."/>
            <person name="Ramirez L."/>
            <person name="Alfaro M."/>
            <person name="Sun H."/>
            <person name="Tritt A."/>
            <person name="Yoshinaga Y."/>
            <person name="Zwiers L.-H."/>
            <person name="Turgeon B."/>
            <person name="Goodwin S."/>
            <person name="Spatafora J."/>
            <person name="Crous P."/>
            <person name="Grigoriev I."/>
        </authorList>
    </citation>
    <scope>NUCLEOTIDE SEQUENCE</scope>
    <source>
        <strain evidence="5">CBS 161.51</strain>
    </source>
</reference>
<dbReference type="InterPro" id="IPR013094">
    <property type="entry name" value="AB_hydrolase_3"/>
</dbReference>
<feature type="active site" evidence="3">
    <location>
        <position position="101"/>
    </location>
</feature>
<evidence type="ECO:0000313" key="6">
    <source>
        <dbReference type="Proteomes" id="UP000800038"/>
    </source>
</evidence>
<feature type="domain" description="Alpha/beta hydrolase fold-3" evidence="4">
    <location>
        <begin position="18"/>
        <end position="182"/>
    </location>
</feature>
<accession>A0A6A5SRL4</accession>
<dbReference type="PANTHER" id="PTHR48081">
    <property type="entry name" value="AB HYDROLASE SUPERFAMILY PROTEIN C4A8.06C"/>
    <property type="match status" value="1"/>
</dbReference>
<evidence type="ECO:0000313" key="5">
    <source>
        <dbReference type="EMBL" id="KAF1942420.1"/>
    </source>
</evidence>
<name>A0A6A5SRL4_9PLEO</name>
<dbReference type="Gene3D" id="3.40.50.1820">
    <property type="entry name" value="alpha/beta hydrolase"/>
    <property type="match status" value="1"/>
</dbReference>
<keyword evidence="2" id="KW-0378">Hydrolase</keyword>